<keyword evidence="1" id="KW-0812">Transmembrane</keyword>
<feature type="transmembrane region" description="Helical" evidence="1">
    <location>
        <begin position="299"/>
        <end position="321"/>
    </location>
</feature>
<feature type="transmembrane region" description="Helical" evidence="1">
    <location>
        <begin position="41"/>
        <end position="61"/>
    </location>
</feature>
<dbReference type="EMBL" id="CAJNOW010013885">
    <property type="protein sequence ID" value="CAF1626171.1"/>
    <property type="molecule type" value="Genomic_DNA"/>
</dbReference>
<dbReference type="InterPro" id="IPR052954">
    <property type="entry name" value="GPCR-Ligand_Int"/>
</dbReference>
<evidence type="ECO:0000256" key="1">
    <source>
        <dbReference type="SAM" id="Phobius"/>
    </source>
</evidence>
<dbReference type="OrthoDB" id="10006726at2759"/>
<evidence type="ECO:0000313" key="5">
    <source>
        <dbReference type="EMBL" id="CAF4060459.1"/>
    </source>
</evidence>
<dbReference type="EMBL" id="CAJNOV010002704">
    <property type="protein sequence ID" value="CAF1112261.1"/>
    <property type="molecule type" value="Genomic_DNA"/>
</dbReference>
<gene>
    <name evidence="5" type="ORF">BYL167_LOCUS16935</name>
    <name evidence="2" type="ORF">CJN711_LOCUS7677</name>
    <name evidence="4" type="ORF">GIL414_LOCUS11368</name>
    <name evidence="3" type="ORF">KQP761_LOCUS25400</name>
</gene>
<dbReference type="PANTHER" id="PTHR46641:SF25">
    <property type="entry name" value="CNMAMIDE RECEPTOR-RELATED"/>
    <property type="match status" value="1"/>
</dbReference>
<dbReference type="EMBL" id="CAJOBH010006575">
    <property type="protein sequence ID" value="CAF4060459.1"/>
    <property type="molecule type" value="Genomic_DNA"/>
</dbReference>
<protein>
    <recommendedName>
        <fullName evidence="7">G-protein coupled receptors family 1 profile domain-containing protein</fullName>
    </recommendedName>
</protein>
<keyword evidence="1" id="KW-1133">Transmembrane helix</keyword>
<feature type="transmembrane region" description="Helical" evidence="1">
    <location>
        <begin position="327"/>
        <end position="349"/>
    </location>
</feature>
<evidence type="ECO:0000313" key="6">
    <source>
        <dbReference type="Proteomes" id="UP000663834"/>
    </source>
</evidence>
<evidence type="ECO:0000313" key="3">
    <source>
        <dbReference type="EMBL" id="CAF1626171.1"/>
    </source>
</evidence>
<accession>A0A816CKK2</accession>
<feature type="transmembrane region" description="Helical" evidence="1">
    <location>
        <begin position="205"/>
        <end position="223"/>
    </location>
</feature>
<name>A0A816CKK2_9BILA</name>
<evidence type="ECO:0008006" key="7">
    <source>
        <dbReference type="Google" id="ProtNLM"/>
    </source>
</evidence>
<feature type="transmembrane region" description="Helical" evidence="1">
    <location>
        <begin position="6"/>
        <end position="29"/>
    </location>
</feature>
<proteinExistence type="predicted"/>
<comment type="caution">
    <text evidence="3">The sequence shown here is derived from an EMBL/GenBank/DDBJ whole genome shotgun (WGS) entry which is preliminary data.</text>
</comment>
<dbReference type="Proteomes" id="UP000663855">
    <property type="component" value="Unassembled WGS sequence"/>
</dbReference>
<evidence type="ECO:0000313" key="2">
    <source>
        <dbReference type="EMBL" id="CAF1112261.1"/>
    </source>
</evidence>
<dbReference type="AlphaFoldDB" id="A0A816CKK2"/>
<dbReference type="PANTHER" id="PTHR46641">
    <property type="entry name" value="FMRFAMIDE RECEPTOR-RELATED"/>
    <property type="match status" value="1"/>
</dbReference>
<dbReference type="Proteomes" id="UP000681720">
    <property type="component" value="Unassembled WGS sequence"/>
</dbReference>
<dbReference type="SUPFAM" id="SSF81321">
    <property type="entry name" value="Family A G protein-coupled receptor-like"/>
    <property type="match status" value="1"/>
</dbReference>
<dbReference type="Gene3D" id="1.20.1070.10">
    <property type="entry name" value="Rhodopsin 7-helix transmembrane proteins"/>
    <property type="match status" value="1"/>
</dbReference>
<evidence type="ECO:0000313" key="4">
    <source>
        <dbReference type="EMBL" id="CAF3993907.1"/>
    </source>
</evidence>
<feature type="transmembrane region" description="Helical" evidence="1">
    <location>
        <begin position="133"/>
        <end position="155"/>
    </location>
</feature>
<keyword evidence="1" id="KW-0472">Membrane</keyword>
<dbReference type="Proteomes" id="UP000681967">
    <property type="component" value="Unassembled WGS sequence"/>
</dbReference>
<organism evidence="3 6">
    <name type="scientific">Rotaria magnacalcarata</name>
    <dbReference type="NCBI Taxonomy" id="392030"/>
    <lineage>
        <taxon>Eukaryota</taxon>
        <taxon>Metazoa</taxon>
        <taxon>Spiralia</taxon>
        <taxon>Gnathifera</taxon>
        <taxon>Rotifera</taxon>
        <taxon>Eurotatoria</taxon>
        <taxon>Bdelloidea</taxon>
        <taxon>Philodinida</taxon>
        <taxon>Philodinidae</taxon>
        <taxon>Rotaria</taxon>
    </lineage>
</organism>
<dbReference type="Proteomes" id="UP000663834">
    <property type="component" value="Unassembled WGS sequence"/>
</dbReference>
<sequence>MESIITASDSICVVLFVLGFIGNLLGLIVFSSRRFRCCSTYATLALASFGTNLIGIIRYALLIHSTTRRWLSDNIVNLHWITCKIFRLSSSIRVISAWITVFWVIERFAYVTSRLNLFYNRGEKCHFFGKYKFLCMITIALTMVAIVTGPNVFFYELNLSNSNETNSLAQCTYDNQSVSSMWRHYFEDLTFGPNYHTLRCLFSEIIPSLLVALFNVGIIGCILRTTAHVRRRQQYNPSNTVSMPIIIGSSTKTPTSSPVYLFDRSQQSQRQSSLRQVCLKSSSNSNINVPSWKMSWMNVVLLLHSLLFFLSSCVASFVYFSTSDLKLSHLVSVTILANWSLNFYIYCVSGRQFRLELKRIAKLYIRHIRKAFVRNRYSTDHRPLPAQHGQHNIYQTAHQPKQRNYPGIKPIRSYPVHQVIRQKD</sequence>
<reference evidence="3" key="1">
    <citation type="submission" date="2021-02" db="EMBL/GenBank/DDBJ databases">
        <authorList>
            <person name="Nowell W R."/>
        </authorList>
    </citation>
    <scope>NUCLEOTIDE SEQUENCE</scope>
</reference>
<dbReference type="EMBL" id="CAJOBJ010004241">
    <property type="protein sequence ID" value="CAF3993907.1"/>
    <property type="molecule type" value="Genomic_DNA"/>
</dbReference>